<keyword evidence="2" id="KW-1185">Reference proteome</keyword>
<gene>
    <name evidence="1" type="ORF">POCTA_138.1.T1450118</name>
</gene>
<comment type="caution">
    <text evidence="1">The sequence shown here is derived from an EMBL/GenBank/DDBJ whole genome shotgun (WGS) entry which is preliminary data.</text>
</comment>
<dbReference type="AlphaFoldDB" id="A0A8S1YAL2"/>
<evidence type="ECO:0000313" key="2">
    <source>
        <dbReference type="Proteomes" id="UP000683925"/>
    </source>
</evidence>
<proteinExistence type="predicted"/>
<evidence type="ECO:0000313" key="1">
    <source>
        <dbReference type="EMBL" id="CAD8208882.1"/>
    </source>
</evidence>
<dbReference type="Proteomes" id="UP000683925">
    <property type="component" value="Unassembled WGS sequence"/>
</dbReference>
<name>A0A8S1YAL2_PAROT</name>
<dbReference type="EMBL" id="CAJJDP010000147">
    <property type="protein sequence ID" value="CAD8208882.1"/>
    <property type="molecule type" value="Genomic_DNA"/>
</dbReference>
<reference evidence="1" key="1">
    <citation type="submission" date="2021-01" db="EMBL/GenBank/DDBJ databases">
        <authorList>
            <consortium name="Genoscope - CEA"/>
            <person name="William W."/>
        </authorList>
    </citation>
    <scope>NUCLEOTIDE SEQUENCE</scope>
</reference>
<sequence>MKSESIYNWLIRQIILRMQKLEIQRIVGKRVKNSKLEYLALCNQGYVWLSIKLLKYNLRLVADYEYISLQKQKEIIQNVETFEIKLTFDQKSEWNQMKEDEEQADKSLNQIHKQDITELEVRRRKRFDQFI</sequence>
<protein>
    <submittedName>
        <fullName evidence="1">Uncharacterized protein</fullName>
    </submittedName>
</protein>
<organism evidence="1 2">
    <name type="scientific">Paramecium octaurelia</name>
    <dbReference type="NCBI Taxonomy" id="43137"/>
    <lineage>
        <taxon>Eukaryota</taxon>
        <taxon>Sar</taxon>
        <taxon>Alveolata</taxon>
        <taxon>Ciliophora</taxon>
        <taxon>Intramacronucleata</taxon>
        <taxon>Oligohymenophorea</taxon>
        <taxon>Peniculida</taxon>
        <taxon>Parameciidae</taxon>
        <taxon>Paramecium</taxon>
    </lineage>
</organism>
<dbReference type="OMA" id="LALCNQG"/>
<dbReference type="OrthoDB" id="297999at2759"/>
<accession>A0A8S1YAL2</accession>